<dbReference type="InterPro" id="IPR000595">
    <property type="entry name" value="cNMP-bd_dom"/>
</dbReference>
<dbReference type="PROSITE" id="PS50042">
    <property type="entry name" value="CNMP_BINDING_3"/>
    <property type="match status" value="1"/>
</dbReference>
<feature type="domain" description="Cyclic nucleotide-binding" evidence="1">
    <location>
        <begin position="122"/>
        <end position="150"/>
    </location>
</feature>
<dbReference type="Proteomes" id="UP001159042">
    <property type="component" value="Unassembled WGS sequence"/>
</dbReference>
<reference evidence="2 3" key="1">
    <citation type="journal article" date="2023" name="Insect Mol. Biol.">
        <title>Genome sequencing provides insights into the evolution of gene families encoding plant cell wall-degrading enzymes in longhorned beetles.</title>
        <authorList>
            <person name="Shin N.R."/>
            <person name="Okamura Y."/>
            <person name="Kirsch R."/>
            <person name="Pauchet Y."/>
        </authorList>
    </citation>
    <scope>NUCLEOTIDE SEQUENCE [LARGE SCALE GENOMIC DNA]</scope>
    <source>
        <strain evidence="2">EAD_L_NR</strain>
    </source>
</reference>
<sequence length="165" mass="18752">MINNNSVPTKTEINRDIYIAEKNQLGNTTSNCQSEDPRRAPYGRLTVVSIVGGIQIALGKDTRKTRIKVPIVLYDTMAWLPLIYGCPPGTLDFDNRKLDKLAGKTGFKSSKTPRNNNLLLSWILDVEAFERLLGPCMEIMKRNITDYEEQMLKIFGSKQNMKDIR</sequence>
<protein>
    <recommendedName>
        <fullName evidence="1">Cyclic nucleotide-binding domain-containing protein</fullName>
    </recommendedName>
</protein>
<gene>
    <name evidence="2" type="ORF">NQ315_006757</name>
</gene>
<organism evidence="2 3">
    <name type="scientific">Exocentrus adspersus</name>
    <dbReference type="NCBI Taxonomy" id="1586481"/>
    <lineage>
        <taxon>Eukaryota</taxon>
        <taxon>Metazoa</taxon>
        <taxon>Ecdysozoa</taxon>
        <taxon>Arthropoda</taxon>
        <taxon>Hexapoda</taxon>
        <taxon>Insecta</taxon>
        <taxon>Pterygota</taxon>
        <taxon>Neoptera</taxon>
        <taxon>Endopterygota</taxon>
        <taxon>Coleoptera</taxon>
        <taxon>Polyphaga</taxon>
        <taxon>Cucujiformia</taxon>
        <taxon>Chrysomeloidea</taxon>
        <taxon>Cerambycidae</taxon>
        <taxon>Lamiinae</taxon>
        <taxon>Acanthocinini</taxon>
        <taxon>Exocentrus</taxon>
    </lineage>
</organism>
<accession>A0AAV8WE60</accession>
<name>A0AAV8WE60_9CUCU</name>
<evidence type="ECO:0000313" key="2">
    <source>
        <dbReference type="EMBL" id="KAJ8923981.1"/>
    </source>
</evidence>
<dbReference type="AlphaFoldDB" id="A0AAV8WE60"/>
<evidence type="ECO:0000313" key="3">
    <source>
        <dbReference type="Proteomes" id="UP001159042"/>
    </source>
</evidence>
<evidence type="ECO:0000259" key="1">
    <source>
        <dbReference type="PROSITE" id="PS50042"/>
    </source>
</evidence>
<proteinExistence type="predicted"/>
<comment type="caution">
    <text evidence="2">The sequence shown here is derived from an EMBL/GenBank/DDBJ whole genome shotgun (WGS) entry which is preliminary data.</text>
</comment>
<keyword evidence="3" id="KW-1185">Reference proteome</keyword>
<dbReference type="EMBL" id="JANEYG010000003">
    <property type="protein sequence ID" value="KAJ8923981.1"/>
    <property type="molecule type" value="Genomic_DNA"/>
</dbReference>